<protein>
    <submittedName>
        <fullName evidence="1">WD40 repeat-like protein</fullName>
    </submittedName>
</protein>
<name>A0ACB8B0Z7_9AGAM</name>
<dbReference type="EMBL" id="MU266721">
    <property type="protein sequence ID" value="KAH7918886.1"/>
    <property type="molecule type" value="Genomic_DNA"/>
</dbReference>
<sequence length="253" mass="27799">MPEPRESVEHSTARPPTKVFRGHELNSIISCVVYFHDGRQIASGSSDMTVRIWNVESGQQEGESLIHYTGINGIAISPDGKNITSRVTDKVVVWNVARREKLYEIKMLENDVLSWTRPAVPVAYSTGGRWIAAGSLPGDKLHLWDLDTGSPAKKPLTSVKSVKCLAFSPNGPQIASSPGRAKAYVRVWDAKTGQEIGQPLVLEHTHNNVSCLAVIVGGRRVVSGSFDNTVRVWDLETRLQTRGPFHAQSSIYS</sequence>
<accession>A0ACB8B0Z7</accession>
<gene>
    <name evidence="1" type="ORF">BV22DRAFT_1199796</name>
</gene>
<dbReference type="Proteomes" id="UP000790709">
    <property type="component" value="Unassembled WGS sequence"/>
</dbReference>
<keyword evidence="2" id="KW-1185">Reference proteome</keyword>
<evidence type="ECO:0000313" key="1">
    <source>
        <dbReference type="EMBL" id="KAH7918886.1"/>
    </source>
</evidence>
<comment type="caution">
    <text evidence="1">The sequence shown here is derived from an EMBL/GenBank/DDBJ whole genome shotgun (WGS) entry which is preliminary data.</text>
</comment>
<organism evidence="1 2">
    <name type="scientific">Leucogyrophana mollusca</name>
    <dbReference type="NCBI Taxonomy" id="85980"/>
    <lineage>
        <taxon>Eukaryota</taxon>
        <taxon>Fungi</taxon>
        <taxon>Dikarya</taxon>
        <taxon>Basidiomycota</taxon>
        <taxon>Agaricomycotina</taxon>
        <taxon>Agaricomycetes</taxon>
        <taxon>Agaricomycetidae</taxon>
        <taxon>Boletales</taxon>
        <taxon>Boletales incertae sedis</taxon>
        <taxon>Leucogyrophana</taxon>
    </lineage>
</organism>
<reference evidence="1" key="1">
    <citation type="journal article" date="2021" name="New Phytol.">
        <title>Evolutionary innovations through gain and loss of genes in the ectomycorrhizal Boletales.</title>
        <authorList>
            <person name="Wu G."/>
            <person name="Miyauchi S."/>
            <person name="Morin E."/>
            <person name="Kuo A."/>
            <person name="Drula E."/>
            <person name="Varga T."/>
            <person name="Kohler A."/>
            <person name="Feng B."/>
            <person name="Cao Y."/>
            <person name="Lipzen A."/>
            <person name="Daum C."/>
            <person name="Hundley H."/>
            <person name="Pangilinan J."/>
            <person name="Johnson J."/>
            <person name="Barry K."/>
            <person name="LaButti K."/>
            <person name="Ng V."/>
            <person name="Ahrendt S."/>
            <person name="Min B."/>
            <person name="Choi I.G."/>
            <person name="Park H."/>
            <person name="Plett J.M."/>
            <person name="Magnuson J."/>
            <person name="Spatafora J.W."/>
            <person name="Nagy L.G."/>
            <person name="Henrissat B."/>
            <person name="Grigoriev I.V."/>
            <person name="Yang Z.L."/>
            <person name="Xu J."/>
            <person name="Martin F.M."/>
        </authorList>
    </citation>
    <scope>NUCLEOTIDE SEQUENCE</scope>
    <source>
        <strain evidence="1">KUC20120723A-06</strain>
    </source>
</reference>
<evidence type="ECO:0000313" key="2">
    <source>
        <dbReference type="Proteomes" id="UP000790709"/>
    </source>
</evidence>
<proteinExistence type="predicted"/>